<accession>A0A0C3KGC9</accession>
<dbReference type="Proteomes" id="UP000032247">
    <property type="component" value="Unassembled WGS sequence"/>
</dbReference>
<protein>
    <submittedName>
        <fullName evidence="1">Uncharacterized protein</fullName>
    </submittedName>
</protein>
<evidence type="ECO:0000313" key="2">
    <source>
        <dbReference type="Proteomes" id="UP000032247"/>
    </source>
</evidence>
<dbReference type="EMBL" id="JXBC01000002">
    <property type="protein sequence ID" value="KIU12495.1"/>
    <property type="molecule type" value="Genomic_DNA"/>
</dbReference>
<comment type="caution">
    <text evidence="1">The sequence shown here is derived from an EMBL/GenBank/DDBJ whole genome shotgun (WGS) entry which is preliminary data.</text>
</comment>
<proteinExistence type="predicted"/>
<dbReference type="AlphaFoldDB" id="A0A0C3KGC9"/>
<evidence type="ECO:0000313" key="1">
    <source>
        <dbReference type="EMBL" id="KIU12495.1"/>
    </source>
</evidence>
<organism evidence="1 2">
    <name type="scientific">Bacillus subtilis</name>
    <dbReference type="NCBI Taxonomy" id="1423"/>
    <lineage>
        <taxon>Bacteria</taxon>
        <taxon>Bacillati</taxon>
        <taxon>Bacillota</taxon>
        <taxon>Bacilli</taxon>
        <taxon>Bacillales</taxon>
        <taxon>Bacillaceae</taxon>
        <taxon>Bacillus</taxon>
    </lineage>
</organism>
<sequence>MTTSKCRLDLLFNQAALLLYIDGILSKKTHNLREEEM</sequence>
<reference evidence="1 2" key="1">
    <citation type="submission" date="2014-12" db="EMBL/GenBank/DDBJ databases">
        <title>Comparative genome analysis of Bacillus coagulans HM-08, Clostridium butyricum HM-68, Bacillus subtilis HM-66 and Bacillus licheniformis BL-09.</title>
        <authorList>
            <person name="Zhang H."/>
        </authorList>
    </citation>
    <scope>NUCLEOTIDE SEQUENCE [LARGE SCALE GENOMIC DNA]</scope>
    <source>
        <strain evidence="1 2">HM-66</strain>
    </source>
</reference>
<gene>
    <name evidence="1" type="ORF">SC09_Contig19orf00991</name>
</gene>
<dbReference type="PATRIC" id="fig|1423.134.peg.3064"/>
<name>A0A0C3KGC9_BACIU</name>